<keyword evidence="1" id="KW-0812">Transmembrane</keyword>
<protein>
    <submittedName>
        <fullName evidence="2">Uncharacterized protein</fullName>
    </submittedName>
</protein>
<evidence type="ECO:0000313" key="2">
    <source>
        <dbReference type="EMBL" id="PSB56583.1"/>
    </source>
</evidence>
<comment type="caution">
    <text evidence="2">The sequence shown here is derived from an EMBL/GenBank/DDBJ whole genome shotgun (WGS) entry which is preliminary data.</text>
</comment>
<dbReference type="AlphaFoldDB" id="A0A2T1GG68"/>
<accession>A0A2T1GG68</accession>
<name>A0A2T1GG68_9CYAN</name>
<keyword evidence="1" id="KW-0472">Membrane</keyword>
<gene>
    <name evidence="2" type="ORF">C7B77_11355</name>
</gene>
<organism evidence="2 3">
    <name type="scientific">Chamaesiphon polymorphus CCALA 037</name>
    <dbReference type="NCBI Taxonomy" id="2107692"/>
    <lineage>
        <taxon>Bacteria</taxon>
        <taxon>Bacillati</taxon>
        <taxon>Cyanobacteriota</taxon>
        <taxon>Cyanophyceae</taxon>
        <taxon>Gomontiellales</taxon>
        <taxon>Chamaesiphonaceae</taxon>
        <taxon>Chamaesiphon</taxon>
    </lineage>
</organism>
<dbReference type="EMBL" id="PVWO01000118">
    <property type="protein sequence ID" value="PSB56583.1"/>
    <property type="molecule type" value="Genomic_DNA"/>
</dbReference>
<dbReference type="RefSeq" id="WP_106304314.1">
    <property type="nucleotide sequence ID" value="NZ_PVWO01000118.1"/>
</dbReference>
<reference evidence="2 3" key="1">
    <citation type="submission" date="2018-03" db="EMBL/GenBank/DDBJ databases">
        <title>The ancient ancestry and fast evolution of plastids.</title>
        <authorList>
            <person name="Moore K.R."/>
            <person name="Magnabosco C."/>
            <person name="Momper L."/>
            <person name="Gold D.A."/>
            <person name="Bosak T."/>
            <person name="Fournier G.P."/>
        </authorList>
    </citation>
    <scope>NUCLEOTIDE SEQUENCE [LARGE SCALE GENOMIC DNA]</scope>
    <source>
        <strain evidence="2 3">CCALA 037</strain>
    </source>
</reference>
<keyword evidence="1" id="KW-1133">Transmembrane helix</keyword>
<proteinExistence type="predicted"/>
<keyword evidence="3" id="KW-1185">Reference proteome</keyword>
<evidence type="ECO:0000313" key="3">
    <source>
        <dbReference type="Proteomes" id="UP000238937"/>
    </source>
</evidence>
<sequence>MLLLAETTPAIVDLTHPQELLQFGKRLLELSQWLILVTIGLGVVLGIVNFSYRGERGEWLEREFANYGKL</sequence>
<evidence type="ECO:0000256" key="1">
    <source>
        <dbReference type="SAM" id="Phobius"/>
    </source>
</evidence>
<feature type="transmembrane region" description="Helical" evidence="1">
    <location>
        <begin position="30"/>
        <end position="52"/>
    </location>
</feature>
<dbReference type="Proteomes" id="UP000238937">
    <property type="component" value="Unassembled WGS sequence"/>
</dbReference>